<feature type="compositionally biased region" description="Basic and acidic residues" evidence="12">
    <location>
        <begin position="971"/>
        <end position="983"/>
    </location>
</feature>
<feature type="compositionally biased region" description="Basic and acidic residues" evidence="12">
    <location>
        <begin position="917"/>
        <end position="947"/>
    </location>
</feature>
<feature type="region of interest" description="Disordered" evidence="12">
    <location>
        <begin position="1297"/>
        <end position="1365"/>
    </location>
</feature>
<organism evidence="14">
    <name type="scientific">Odontella aurita</name>
    <dbReference type="NCBI Taxonomy" id="265563"/>
    <lineage>
        <taxon>Eukaryota</taxon>
        <taxon>Sar</taxon>
        <taxon>Stramenopiles</taxon>
        <taxon>Ochrophyta</taxon>
        <taxon>Bacillariophyta</taxon>
        <taxon>Mediophyceae</taxon>
        <taxon>Biddulphiophycidae</taxon>
        <taxon>Eupodiscales</taxon>
        <taxon>Odontellaceae</taxon>
        <taxon>Odontella</taxon>
    </lineage>
</organism>
<dbReference type="GO" id="GO:0051301">
    <property type="term" value="P:cell division"/>
    <property type="evidence" value="ECO:0007669"/>
    <property type="project" value="UniProtKB-KW"/>
</dbReference>
<feature type="compositionally biased region" description="Polar residues" evidence="12">
    <location>
        <begin position="1353"/>
        <end position="1365"/>
    </location>
</feature>
<name>A0A7S4K6L1_9STRA</name>
<feature type="compositionally biased region" description="Basic and acidic residues" evidence="12">
    <location>
        <begin position="682"/>
        <end position="711"/>
    </location>
</feature>
<reference evidence="14" key="1">
    <citation type="submission" date="2021-01" db="EMBL/GenBank/DDBJ databases">
        <authorList>
            <person name="Corre E."/>
            <person name="Pelletier E."/>
            <person name="Niang G."/>
            <person name="Scheremetjew M."/>
            <person name="Finn R."/>
            <person name="Kale V."/>
            <person name="Holt S."/>
            <person name="Cochrane G."/>
            <person name="Meng A."/>
            <person name="Brown T."/>
            <person name="Cohen L."/>
        </authorList>
    </citation>
    <scope>NUCLEOTIDE SEQUENCE</scope>
    <source>
        <strain evidence="14">Isolate 1302-5</strain>
    </source>
</reference>
<comment type="subcellular location">
    <subcellularLocation>
        <location evidence="2">Chromosome</location>
    </subcellularLocation>
    <subcellularLocation>
        <location evidence="1 10">Nucleus</location>
    </subcellularLocation>
</comment>
<dbReference type="GO" id="GO:0005634">
    <property type="term" value="C:nucleus"/>
    <property type="evidence" value="ECO:0007669"/>
    <property type="project" value="UniProtKB-SubCell"/>
</dbReference>
<evidence type="ECO:0000256" key="9">
    <source>
        <dbReference type="ARBA" id="ARBA00023306"/>
    </source>
</evidence>
<keyword evidence="7 11" id="KW-0175">Coiled coil</keyword>
<evidence type="ECO:0000256" key="5">
    <source>
        <dbReference type="ARBA" id="ARBA00022618"/>
    </source>
</evidence>
<evidence type="ECO:0000256" key="6">
    <source>
        <dbReference type="ARBA" id="ARBA00022776"/>
    </source>
</evidence>
<dbReference type="CDD" id="cd03275">
    <property type="entry name" value="ABC_SMC1_euk"/>
    <property type="match status" value="1"/>
</dbReference>
<feature type="region of interest" description="Disordered" evidence="12">
    <location>
        <begin position="917"/>
        <end position="955"/>
    </location>
</feature>
<feature type="region of interest" description="Disordered" evidence="12">
    <location>
        <begin position="361"/>
        <end position="447"/>
    </location>
</feature>
<evidence type="ECO:0000256" key="12">
    <source>
        <dbReference type="SAM" id="MobiDB-lite"/>
    </source>
</evidence>
<evidence type="ECO:0000256" key="1">
    <source>
        <dbReference type="ARBA" id="ARBA00004123"/>
    </source>
</evidence>
<dbReference type="Gene3D" id="3.40.50.300">
    <property type="entry name" value="P-loop containing nucleotide triphosphate hydrolases"/>
    <property type="match status" value="2"/>
</dbReference>
<feature type="region of interest" description="Disordered" evidence="12">
    <location>
        <begin position="672"/>
        <end position="746"/>
    </location>
</feature>
<dbReference type="SMART" id="SM00968">
    <property type="entry name" value="SMC_hinge"/>
    <property type="match status" value="1"/>
</dbReference>
<dbReference type="GO" id="GO:0008278">
    <property type="term" value="C:cohesin complex"/>
    <property type="evidence" value="ECO:0007669"/>
    <property type="project" value="InterPro"/>
</dbReference>
<evidence type="ECO:0000259" key="13">
    <source>
        <dbReference type="SMART" id="SM00968"/>
    </source>
</evidence>
<evidence type="ECO:0000256" key="10">
    <source>
        <dbReference type="PIRNR" id="PIRNR005719"/>
    </source>
</evidence>
<keyword evidence="5" id="KW-0132">Cell division</keyword>
<dbReference type="SUPFAM" id="SSF75553">
    <property type="entry name" value="Smc hinge domain"/>
    <property type="match status" value="1"/>
</dbReference>
<dbReference type="PANTHER" id="PTHR18937:SF12">
    <property type="entry name" value="STRUCTURAL MAINTENANCE OF CHROMOSOMES PROTEIN"/>
    <property type="match status" value="1"/>
</dbReference>
<sequence>MPVTHMELENFKSYAGLQTIGPFHDFTCVIGPNGSGKSNLMDAISFVLGVQSRDLRSSQMRDLIFRPPGAAAKKIDRKLKASATIVYKDAETGEETRFGRSISSDGVGQYRVNGEPVMFKKYEEKLSEIGVLLKARNFLVFQGDVESIARKTPKQLVEMFENISNSSELSPSYETALKAKEEAESATVFSYNKQKGFKSERKALKEQKEEAEKFHSMLERKAELQTEYYLWQLFHIHADIGEREESADDLKIELDEKDEDAAEKAGLLKDAKKEASQARRKAAAAEKKRVKLAAEVDKVQPDVIKMEQEVKNLTKKVASDEKASAKVKKEREAHGEKLAEIEAEIEEYTEKERALQEEYEEIKNTQGGEGGITSLTEDQEAEYERVKEAAAVASAEPRRELSKANRKLEGARAKAAELTSEIEEVRGRKEEAGRQVEEQTERKDTLEKSLEKTKAELSEAESSLKAVQKSAQEQQKKLRTIDSELDSINAKLREARDDRRKNREEERMLQAVSTLRRHFPGVQGRLVDLCRPAQRRFNLAVTVAAGKDMDAVVVNDKQTAYDCMKYLRDQRIGTATFVPLDSIKVPTPASTDRLRVMCENDQRQRFRLAMDVIACDDSVRRAVQYAVGNTVVCDDLDSARELCFHSGQGQGQGADGRIKAVTIGGAVISKAGTMTGGITGEDTSRAGRWGDKEIEKLRSRKETLETERSELDVGAGPSSSSGGGGRGRGRKSTPSREAGGKSHSAKMEELRATIGNLRNRDQFTQSDLDYTKSKLKEQKSLLTSTTKQLTKLEKQLVAAEETVEATSAKVDEYIRAVKDAEEEHFGPFREETGLSDFRAYDEAMGKAREEYMKKRRSVREHLAKLTSKKEYEDNRDFEGPIAKAEKRLEERKAKLEKAEENETELKEKVQDLKAKLADAEGEVKEASDVEKEKDAVVQDRQKDHGDALAEQQRVRKAINTEESALERLRGKLHESLQKARVEEVELPIISSSGEPSTLTSSSQPSSGSGGPAPDEIRSEGMSGSGSGGTQSMSQMSTVSAHFSQRDDARVQRDRREAGKVDFAQLSGRLQQRVSDRDEKKLKKEFEDKISKLAGDIASMSPNLRAGDAFETCTERLKESNDEFTKAKSQARKAAHAFNKIKKERAARFNDAFNHVDDALKTIYTDMTKSSKHPLGGNAYLSLDDAEEPFRGGIKFNAMPPMKRFRDMEQLSGGEKTVAALALLFAIHSYRPAPFFVMDEVDAALDNVNVLKVCNYIRQRSDDFQCIVISLKDMFYERSRSLVGICRDVGTNSSRTLTLDLSKFDPPGEGGGDAKEGRESASTAGGRPGKRRSSEMGASEAADAGGGPRKRTRSSPASGANESAKQ</sequence>
<keyword evidence="4" id="KW-0158">Chromosome</keyword>
<dbReference type="GO" id="GO:0007062">
    <property type="term" value="P:sister chromatid cohesion"/>
    <property type="evidence" value="ECO:0007669"/>
    <property type="project" value="InterPro"/>
</dbReference>
<evidence type="ECO:0000256" key="7">
    <source>
        <dbReference type="ARBA" id="ARBA00023054"/>
    </source>
</evidence>
<feature type="compositionally biased region" description="Basic and acidic residues" evidence="12">
    <location>
        <begin position="423"/>
        <end position="447"/>
    </location>
</feature>
<dbReference type="PIRSF" id="PIRSF005719">
    <property type="entry name" value="SMC"/>
    <property type="match status" value="1"/>
</dbReference>
<protein>
    <recommendedName>
        <fullName evidence="10">Structural maintenance of chromosomes protein</fullName>
    </recommendedName>
</protein>
<dbReference type="InterPro" id="IPR024704">
    <property type="entry name" value="SMC"/>
</dbReference>
<keyword evidence="9" id="KW-0131">Cell cycle</keyword>
<dbReference type="GO" id="GO:0003677">
    <property type="term" value="F:DNA binding"/>
    <property type="evidence" value="ECO:0007669"/>
    <property type="project" value="TreeGrafter"/>
</dbReference>
<dbReference type="GO" id="GO:0016887">
    <property type="term" value="F:ATP hydrolysis activity"/>
    <property type="evidence" value="ECO:0007669"/>
    <property type="project" value="InterPro"/>
</dbReference>
<feature type="compositionally biased region" description="Basic and acidic residues" evidence="12">
    <location>
        <begin position="1043"/>
        <end position="1059"/>
    </location>
</feature>
<feature type="domain" description="SMC hinge" evidence="13">
    <location>
        <begin position="520"/>
        <end position="643"/>
    </location>
</feature>
<evidence type="ECO:0000256" key="3">
    <source>
        <dbReference type="ARBA" id="ARBA00005597"/>
    </source>
</evidence>
<dbReference type="Pfam" id="PF06470">
    <property type="entry name" value="SMC_hinge"/>
    <property type="match status" value="1"/>
</dbReference>
<evidence type="ECO:0000256" key="8">
    <source>
        <dbReference type="ARBA" id="ARBA00023242"/>
    </source>
</evidence>
<evidence type="ECO:0000256" key="2">
    <source>
        <dbReference type="ARBA" id="ARBA00004286"/>
    </source>
</evidence>
<dbReference type="SUPFAM" id="SSF52540">
    <property type="entry name" value="P-loop containing nucleoside triphosphate hydrolases"/>
    <property type="match status" value="2"/>
</dbReference>
<evidence type="ECO:0000313" key="14">
    <source>
        <dbReference type="EMBL" id="CAE2285598.1"/>
    </source>
</evidence>
<dbReference type="InterPro" id="IPR027417">
    <property type="entry name" value="P-loop_NTPase"/>
</dbReference>
<accession>A0A7S4K6L1</accession>
<dbReference type="Gene3D" id="1.20.1060.20">
    <property type="match status" value="1"/>
</dbReference>
<dbReference type="Gene3D" id="3.30.70.1620">
    <property type="match status" value="1"/>
</dbReference>
<dbReference type="Pfam" id="PF02463">
    <property type="entry name" value="SMC_N"/>
    <property type="match status" value="1"/>
</dbReference>
<dbReference type="GO" id="GO:0005524">
    <property type="term" value="F:ATP binding"/>
    <property type="evidence" value="ECO:0007669"/>
    <property type="project" value="InterPro"/>
</dbReference>
<dbReference type="InterPro" id="IPR003395">
    <property type="entry name" value="RecF/RecN/SMC_N"/>
</dbReference>
<evidence type="ECO:0000256" key="4">
    <source>
        <dbReference type="ARBA" id="ARBA00022454"/>
    </source>
</evidence>
<proteinExistence type="inferred from homology"/>
<dbReference type="InterPro" id="IPR028468">
    <property type="entry name" value="Smc1_ABC"/>
</dbReference>
<evidence type="ECO:0000256" key="11">
    <source>
        <dbReference type="SAM" id="Coils"/>
    </source>
</evidence>
<feature type="coiled-coil region" evidence="11">
    <location>
        <begin position="775"/>
        <end position="823"/>
    </location>
</feature>
<feature type="compositionally biased region" description="Low complexity" evidence="12">
    <location>
        <begin position="990"/>
        <end position="1006"/>
    </location>
</feature>
<feature type="compositionally biased region" description="Basic and acidic residues" evidence="12">
    <location>
        <begin position="396"/>
        <end position="415"/>
    </location>
</feature>
<keyword evidence="8 10" id="KW-0539">Nucleus</keyword>
<gene>
    <name evidence="14" type="ORF">OAUR00152_LOCUS40176</name>
</gene>
<comment type="similarity">
    <text evidence="3">Belongs to the SMC family. SMC1 subfamily.</text>
</comment>
<dbReference type="PANTHER" id="PTHR18937">
    <property type="entry name" value="STRUCTURAL MAINTENANCE OF CHROMOSOMES SMC FAMILY MEMBER"/>
    <property type="match status" value="1"/>
</dbReference>
<feature type="region of interest" description="Disordered" evidence="12">
    <location>
        <begin position="971"/>
        <end position="1061"/>
    </location>
</feature>
<dbReference type="InterPro" id="IPR036277">
    <property type="entry name" value="SMC_hinge_sf"/>
</dbReference>
<dbReference type="EMBL" id="HBKQ01058817">
    <property type="protein sequence ID" value="CAE2285598.1"/>
    <property type="molecule type" value="Transcribed_RNA"/>
</dbReference>
<dbReference type="InterPro" id="IPR010935">
    <property type="entry name" value="SMC_hinge"/>
</dbReference>
<keyword evidence="6" id="KW-0498">Mitosis</keyword>